<sequence>MACITTPIIVNFRAHPFVTVKKMALYKYFKSSAGSSTSERSNSRSSTSLEKEIEKEETKSVKSKTKRGEYLSISQEEKAKIAKYASENGISKAVKHFADKNVKESTVRGWKSAYETELRERRKSAAPGEGIVVDSLPVKRRGRPPLLGQKWDQLLQELIIAKRQRSVPIGTSVVIGTGRGILLKHNRSLLEEYGGTVTLDKEWAKSVLR</sequence>
<evidence type="ECO:0000313" key="2">
    <source>
        <dbReference type="EnsemblMetazoa" id="Aqu2.1.23180_001"/>
    </source>
</evidence>
<dbReference type="EnsemblMetazoa" id="Aqu2.1.23180_001">
    <property type="protein sequence ID" value="Aqu2.1.23180_001"/>
    <property type="gene ID" value="Aqu2.1.23180"/>
</dbReference>
<proteinExistence type="predicted"/>
<name>A0A1X7U603_AMPQE</name>
<feature type="region of interest" description="Disordered" evidence="1">
    <location>
        <begin position="33"/>
        <end position="67"/>
    </location>
</feature>
<protein>
    <submittedName>
        <fullName evidence="2">Uncharacterized protein</fullName>
    </submittedName>
</protein>
<accession>A0A1X7U603</accession>
<reference evidence="2" key="1">
    <citation type="submission" date="2017-05" db="UniProtKB">
        <authorList>
            <consortium name="EnsemblMetazoa"/>
        </authorList>
    </citation>
    <scope>IDENTIFICATION</scope>
</reference>
<dbReference type="InParanoid" id="A0A1X7U603"/>
<feature type="compositionally biased region" description="Basic and acidic residues" evidence="1">
    <location>
        <begin position="49"/>
        <end position="60"/>
    </location>
</feature>
<evidence type="ECO:0000256" key="1">
    <source>
        <dbReference type="SAM" id="MobiDB-lite"/>
    </source>
</evidence>
<organism evidence="2">
    <name type="scientific">Amphimedon queenslandica</name>
    <name type="common">Sponge</name>
    <dbReference type="NCBI Taxonomy" id="400682"/>
    <lineage>
        <taxon>Eukaryota</taxon>
        <taxon>Metazoa</taxon>
        <taxon>Porifera</taxon>
        <taxon>Demospongiae</taxon>
        <taxon>Heteroscleromorpha</taxon>
        <taxon>Haplosclerida</taxon>
        <taxon>Niphatidae</taxon>
        <taxon>Amphimedon</taxon>
    </lineage>
</organism>
<dbReference type="AlphaFoldDB" id="A0A1X7U603"/>
<feature type="compositionally biased region" description="Low complexity" evidence="1">
    <location>
        <begin position="33"/>
        <end position="48"/>
    </location>
</feature>